<evidence type="ECO:0000313" key="4">
    <source>
        <dbReference type="Proteomes" id="UP000039370"/>
    </source>
</evidence>
<evidence type="ECO:0000256" key="1">
    <source>
        <dbReference type="ARBA" id="ARBA00022676"/>
    </source>
</evidence>
<protein>
    <submittedName>
        <fullName evidence="3">Uncharacterized protein</fullName>
    </submittedName>
</protein>
<dbReference type="EMBL" id="CDOK01000128">
    <property type="protein sequence ID" value="CEN50359.1"/>
    <property type="molecule type" value="Genomic_DNA"/>
</dbReference>
<dbReference type="Proteomes" id="UP000039370">
    <property type="component" value="Unassembled WGS sequence"/>
</dbReference>
<name>A0A0B7IID1_9FLAO</name>
<sequence length="53" mass="6078">MKNIKMVAISGRYEFRNKGIDAFIDALGALNRDTKNDEELVAFHFNPYGSRRS</sequence>
<proteinExistence type="predicted"/>
<reference evidence="4" key="1">
    <citation type="submission" date="2015-01" db="EMBL/GenBank/DDBJ databases">
        <authorList>
            <person name="MANFREDI Pablo"/>
        </authorList>
    </citation>
    <scope>NUCLEOTIDE SEQUENCE [LARGE SCALE GENOMIC DNA]</scope>
    <source>
        <strain evidence="4">Cc11</strain>
    </source>
</reference>
<dbReference type="GO" id="GO:0005978">
    <property type="term" value="P:glycogen biosynthetic process"/>
    <property type="evidence" value="ECO:0007669"/>
    <property type="project" value="InterPro"/>
</dbReference>
<dbReference type="InterPro" id="IPR008631">
    <property type="entry name" value="Glycogen_synth"/>
</dbReference>
<dbReference type="Gene3D" id="3.40.50.2000">
    <property type="entry name" value="Glycogen Phosphorylase B"/>
    <property type="match status" value="1"/>
</dbReference>
<evidence type="ECO:0000256" key="2">
    <source>
        <dbReference type="ARBA" id="ARBA00022679"/>
    </source>
</evidence>
<accession>A0A0B7IID1</accession>
<organism evidence="3 4">
    <name type="scientific">Capnocytophaga canimorsus</name>
    <dbReference type="NCBI Taxonomy" id="28188"/>
    <lineage>
        <taxon>Bacteria</taxon>
        <taxon>Pseudomonadati</taxon>
        <taxon>Bacteroidota</taxon>
        <taxon>Flavobacteriia</taxon>
        <taxon>Flavobacteriales</taxon>
        <taxon>Flavobacteriaceae</taxon>
        <taxon>Capnocytophaga</taxon>
    </lineage>
</organism>
<keyword evidence="1" id="KW-0328">Glycosyltransferase</keyword>
<dbReference type="AlphaFoldDB" id="A0A0B7IID1"/>
<dbReference type="Pfam" id="PF05693">
    <property type="entry name" value="Glycogen_syn"/>
    <property type="match status" value="1"/>
</dbReference>
<gene>
    <name evidence="3" type="ORF">CCAN11_2130019</name>
</gene>
<dbReference type="GO" id="GO:0004373">
    <property type="term" value="F:alpha-1,4-glucan glucosyltransferase (UDP-glucose donor) activity"/>
    <property type="evidence" value="ECO:0007669"/>
    <property type="project" value="InterPro"/>
</dbReference>
<evidence type="ECO:0000313" key="3">
    <source>
        <dbReference type="EMBL" id="CEN50359.1"/>
    </source>
</evidence>
<keyword evidence="2" id="KW-0808">Transferase</keyword>